<feature type="compositionally biased region" description="Basic and acidic residues" evidence="3">
    <location>
        <begin position="176"/>
        <end position="185"/>
    </location>
</feature>
<dbReference type="PRINTS" id="PR00947">
    <property type="entry name" value="CUTICLE"/>
</dbReference>
<feature type="region of interest" description="Disordered" evidence="3">
    <location>
        <begin position="134"/>
        <end position="192"/>
    </location>
</feature>
<keyword evidence="1 2" id="KW-0193">Cuticle</keyword>
<keyword evidence="4" id="KW-0732">Signal</keyword>
<dbReference type="PROSITE" id="PS51155">
    <property type="entry name" value="CHIT_BIND_RR_2"/>
    <property type="match status" value="1"/>
</dbReference>
<feature type="compositionally biased region" description="Basic and acidic residues" evidence="3">
    <location>
        <begin position="134"/>
        <end position="169"/>
    </location>
</feature>
<organism evidence="5 6">
    <name type="scientific">Anopheles christyi</name>
    <dbReference type="NCBI Taxonomy" id="43041"/>
    <lineage>
        <taxon>Eukaryota</taxon>
        <taxon>Metazoa</taxon>
        <taxon>Ecdysozoa</taxon>
        <taxon>Arthropoda</taxon>
        <taxon>Hexapoda</taxon>
        <taxon>Insecta</taxon>
        <taxon>Pterygota</taxon>
        <taxon>Neoptera</taxon>
        <taxon>Endopterygota</taxon>
        <taxon>Diptera</taxon>
        <taxon>Nematocera</taxon>
        <taxon>Culicoidea</taxon>
        <taxon>Culicidae</taxon>
        <taxon>Anophelinae</taxon>
        <taxon>Anopheles</taxon>
    </lineage>
</organism>
<evidence type="ECO:0000256" key="3">
    <source>
        <dbReference type="SAM" id="MobiDB-lite"/>
    </source>
</evidence>
<evidence type="ECO:0000313" key="6">
    <source>
        <dbReference type="Proteomes" id="UP000075881"/>
    </source>
</evidence>
<reference evidence="5" key="2">
    <citation type="submission" date="2020-05" db="UniProtKB">
        <authorList>
            <consortium name="EnsemblMetazoa"/>
        </authorList>
    </citation>
    <scope>IDENTIFICATION</scope>
    <source>
        <strain evidence="5">ACHKN1017</strain>
    </source>
</reference>
<dbReference type="AlphaFoldDB" id="A0A182KEV5"/>
<evidence type="ECO:0000256" key="2">
    <source>
        <dbReference type="PROSITE-ProRule" id="PRU00497"/>
    </source>
</evidence>
<dbReference type="GO" id="GO:0005615">
    <property type="term" value="C:extracellular space"/>
    <property type="evidence" value="ECO:0007669"/>
    <property type="project" value="TreeGrafter"/>
</dbReference>
<dbReference type="STRING" id="43041.A0A182KEV5"/>
<evidence type="ECO:0000256" key="4">
    <source>
        <dbReference type="SAM" id="SignalP"/>
    </source>
</evidence>
<name>A0A182KEV5_9DIPT</name>
<dbReference type="PANTHER" id="PTHR12236:SF76">
    <property type="entry name" value="ADULT-SPECIFIC CUTICULAR PROTEIN ACP-20-LIKE PROTEIN"/>
    <property type="match status" value="1"/>
</dbReference>
<dbReference type="InterPro" id="IPR051217">
    <property type="entry name" value="Insect_Cuticle_Struc_Prot"/>
</dbReference>
<dbReference type="PROSITE" id="PS00233">
    <property type="entry name" value="CHIT_BIND_RR_1"/>
    <property type="match status" value="1"/>
</dbReference>
<reference evidence="6" key="1">
    <citation type="submission" date="2013-03" db="EMBL/GenBank/DDBJ databases">
        <title>The Genome Sequence of Anopheles christyi ACHKN1017.</title>
        <authorList>
            <consortium name="The Broad Institute Genomics Platform"/>
            <person name="Neafsey D.E."/>
            <person name="Besansky N."/>
            <person name="Walker B."/>
            <person name="Young S.K."/>
            <person name="Zeng Q."/>
            <person name="Gargeya S."/>
            <person name="Fitzgerald M."/>
            <person name="Haas B."/>
            <person name="Abouelleil A."/>
            <person name="Allen A.W."/>
            <person name="Alvarado L."/>
            <person name="Arachchi H.M."/>
            <person name="Berlin A.M."/>
            <person name="Chapman S.B."/>
            <person name="Gainer-Dewar J."/>
            <person name="Goldberg J."/>
            <person name="Griggs A."/>
            <person name="Gujja S."/>
            <person name="Hansen M."/>
            <person name="Howarth C."/>
            <person name="Imamovic A."/>
            <person name="Ireland A."/>
            <person name="Larimer J."/>
            <person name="McCowan C."/>
            <person name="Murphy C."/>
            <person name="Pearson M."/>
            <person name="Poon T.W."/>
            <person name="Priest M."/>
            <person name="Roberts A."/>
            <person name="Saif S."/>
            <person name="Shea T."/>
            <person name="Sisk P."/>
            <person name="Sykes S."/>
            <person name="Wortman J."/>
            <person name="Nusbaum C."/>
            <person name="Birren B."/>
        </authorList>
    </citation>
    <scope>NUCLEOTIDE SEQUENCE [LARGE SCALE GENOMIC DNA]</scope>
    <source>
        <strain evidence="6">ACHKN1017</strain>
    </source>
</reference>
<feature type="chain" id="PRO_5008125448" evidence="4">
    <location>
        <begin position="23"/>
        <end position="192"/>
    </location>
</feature>
<proteinExistence type="predicted"/>
<dbReference type="EnsemblMetazoa" id="ACHR009294-RA">
    <property type="protein sequence ID" value="ACHR009294-PA"/>
    <property type="gene ID" value="ACHR009294"/>
</dbReference>
<dbReference type="GO" id="GO:0031012">
    <property type="term" value="C:extracellular matrix"/>
    <property type="evidence" value="ECO:0007669"/>
    <property type="project" value="TreeGrafter"/>
</dbReference>
<feature type="signal peptide" evidence="4">
    <location>
        <begin position="1"/>
        <end position="22"/>
    </location>
</feature>
<dbReference type="InterPro" id="IPR000618">
    <property type="entry name" value="Insect_cuticle"/>
</dbReference>
<keyword evidence="6" id="KW-1185">Reference proteome</keyword>
<protein>
    <submittedName>
        <fullName evidence="5">Uncharacterized protein</fullName>
    </submittedName>
</protein>
<evidence type="ECO:0000313" key="5">
    <source>
        <dbReference type="EnsemblMetazoa" id="ACHR009294-PA"/>
    </source>
</evidence>
<dbReference type="PANTHER" id="PTHR12236">
    <property type="entry name" value="STRUCTURAL CONTITUENT OF CUTICLE"/>
    <property type="match status" value="1"/>
</dbReference>
<dbReference type="InterPro" id="IPR031311">
    <property type="entry name" value="CHIT_BIND_RR_consensus"/>
</dbReference>
<dbReference type="GO" id="GO:0042302">
    <property type="term" value="F:structural constituent of cuticle"/>
    <property type="evidence" value="ECO:0007669"/>
    <property type="project" value="UniProtKB-UniRule"/>
</dbReference>
<dbReference type="Proteomes" id="UP000075881">
    <property type="component" value="Unassembled WGS sequence"/>
</dbReference>
<evidence type="ECO:0000256" key="1">
    <source>
        <dbReference type="ARBA" id="ARBA00022460"/>
    </source>
</evidence>
<sequence>MFRFVSCFALVAFATTAYTGSGHYSSKYAAGKFYHRVADHDEPKVAPVEHHHEPHHHEEQDHFVDYYAPINYKFEYGVKDPHTGDHKTHWEERDGDVVKGAYTVLDADGSSRLVEYTADPHHGFNAVVKKIEHSHIPKKEHQAAPATHEEPQEEQHQHQHHQQDDEHVGYKYPNHQYHDQPEHHGYGYGKGY</sequence>
<dbReference type="VEuPathDB" id="VectorBase:ACHR009294"/>
<accession>A0A182KEV5</accession>
<dbReference type="Pfam" id="PF00379">
    <property type="entry name" value="Chitin_bind_4"/>
    <property type="match status" value="1"/>
</dbReference>